<dbReference type="eggNOG" id="arCOG07066">
    <property type="taxonomic scope" value="Archaea"/>
</dbReference>
<dbReference type="PATRIC" id="fig|768679.9.peg.734"/>
<gene>
    <name evidence="2" type="ordered locus">TTX_0723</name>
</gene>
<dbReference type="EMBL" id="FN869859">
    <property type="protein sequence ID" value="CCC81380.1"/>
    <property type="molecule type" value="Genomic_DNA"/>
</dbReference>
<dbReference type="GeneID" id="11261617"/>
<keyword evidence="1" id="KW-1133">Transmembrane helix</keyword>
<name>G4RP85_THETK</name>
<dbReference type="HOGENOM" id="CLU_2713062_0_0_2"/>
<keyword evidence="1" id="KW-0472">Membrane</keyword>
<dbReference type="AlphaFoldDB" id="G4RP85"/>
<dbReference type="STRING" id="768679.TTX_0723"/>
<evidence type="ECO:0000313" key="3">
    <source>
        <dbReference type="Proteomes" id="UP000002654"/>
    </source>
</evidence>
<feature type="transmembrane region" description="Helical" evidence="1">
    <location>
        <begin position="33"/>
        <end position="53"/>
    </location>
</feature>
<dbReference type="PaxDb" id="768679-TTX_0723"/>
<accession>G4RP85</accession>
<keyword evidence="1" id="KW-0812">Transmembrane</keyword>
<protein>
    <submittedName>
        <fullName evidence="2">Uncharacterized protein</fullName>
    </submittedName>
</protein>
<dbReference type="Proteomes" id="UP000002654">
    <property type="component" value="Chromosome"/>
</dbReference>
<sequence>MKRALAVVLFSWALLLFYLYIGALLLNYLRIRLVSYISVGDIVAVGLMLLYGYGVYYVGKETAQSSCKPKGR</sequence>
<evidence type="ECO:0000313" key="2">
    <source>
        <dbReference type="EMBL" id="CCC81380.1"/>
    </source>
</evidence>
<feature type="transmembrane region" description="Helical" evidence="1">
    <location>
        <begin position="6"/>
        <end position="26"/>
    </location>
</feature>
<keyword evidence="3" id="KW-1185">Reference proteome</keyword>
<reference evidence="2 3" key="1">
    <citation type="journal article" date="2011" name="PLoS ONE">
        <title>The complete genome sequence of Thermoproteus tenax: a physiologically versatile member of the Crenarchaeota.</title>
        <authorList>
            <person name="Siebers B."/>
            <person name="Zaparty M."/>
            <person name="Raddatz G."/>
            <person name="Tjaden B."/>
            <person name="Albers S.V."/>
            <person name="Bell S.D."/>
            <person name="Blombach F."/>
            <person name="Kletzin A."/>
            <person name="Kyrpides N."/>
            <person name="Lanz C."/>
            <person name="Plagens A."/>
            <person name="Rampp M."/>
            <person name="Rosinus A."/>
            <person name="von Jan M."/>
            <person name="Makarova K.S."/>
            <person name="Klenk H.P."/>
            <person name="Schuster S.C."/>
            <person name="Hensel R."/>
        </authorList>
    </citation>
    <scope>NUCLEOTIDE SEQUENCE [LARGE SCALE GENOMIC DNA]</scope>
    <source>
        <strain evidence="3">ATCC 35583 / DSM 2078 / JCM 9277 / NBRC 100435 / Kra 1</strain>
    </source>
</reference>
<evidence type="ECO:0000256" key="1">
    <source>
        <dbReference type="SAM" id="Phobius"/>
    </source>
</evidence>
<proteinExistence type="predicted"/>
<dbReference type="RefSeq" id="WP_014126636.1">
    <property type="nucleotide sequence ID" value="NC_016070.1"/>
</dbReference>
<dbReference type="KEGG" id="ttn:TTX_0723"/>
<organism evidence="2 3">
    <name type="scientific">Thermoproteus tenax (strain ATCC 35583 / DSM 2078 / JCM 9277 / NBRC 100435 / Kra 1)</name>
    <dbReference type="NCBI Taxonomy" id="768679"/>
    <lineage>
        <taxon>Archaea</taxon>
        <taxon>Thermoproteota</taxon>
        <taxon>Thermoprotei</taxon>
        <taxon>Thermoproteales</taxon>
        <taxon>Thermoproteaceae</taxon>
        <taxon>Thermoproteus</taxon>
    </lineage>
</organism>